<feature type="transmembrane region" description="Helical" evidence="8">
    <location>
        <begin position="156"/>
        <end position="182"/>
    </location>
</feature>
<dbReference type="GO" id="GO:0005886">
    <property type="term" value="C:plasma membrane"/>
    <property type="evidence" value="ECO:0007669"/>
    <property type="project" value="UniProtKB-SubCell"/>
</dbReference>
<dbReference type="InterPro" id="IPR019127">
    <property type="entry name" value="Exosortase"/>
</dbReference>
<keyword evidence="5 9" id="KW-0378">Hydrolase</keyword>
<keyword evidence="10" id="KW-1185">Reference proteome</keyword>
<dbReference type="OrthoDB" id="783041at2"/>
<feature type="transmembrane region" description="Helical" evidence="8">
    <location>
        <begin position="34"/>
        <end position="50"/>
    </location>
</feature>
<organism evidence="9 10">
    <name type="scientific">Emticicia agri</name>
    <dbReference type="NCBI Taxonomy" id="2492393"/>
    <lineage>
        <taxon>Bacteria</taxon>
        <taxon>Pseudomonadati</taxon>
        <taxon>Bacteroidota</taxon>
        <taxon>Cytophagia</taxon>
        <taxon>Cytophagales</taxon>
        <taxon>Leadbetterellaceae</taxon>
        <taxon>Emticicia</taxon>
    </lineage>
</organism>
<feature type="transmembrane region" description="Helical" evidence="8">
    <location>
        <begin position="194"/>
        <end position="219"/>
    </location>
</feature>
<evidence type="ECO:0000256" key="8">
    <source>
        <dbReference type="SAM" id="Phobius"/>
    </source>
</evidence>
<keyword evidence="2" id="KW-1003">Cell membrane</keyword>
<comment type="subcellular location">
    <subcellularLocation>
        <location evidence="1">Cell membrane</location>
        <topology evidence="1">Multi-pass membrane protein</topology>
    </subcellularLocation>
</comment>
<feature type="transmembrane region" description="Helical" evidence="8">
    <location>
        <begin position="7"/>
        <end position="28"/>
    </location>
</feature>
<accession>A0A4Q5LW16</accession>
<dbReference type="EC" id="3.4.22.-" evidence="9"/>
<gene>
    <name evidence="9" type="primary">xrtN</name>
    <name evidence="9" type="ORF">EWM59_20825</name>
</gene>
<proteinExistence type="predicted"/>
<evidence type="ECO:0000256" key="1">
    <source>
        <dbReference type="ARBA" id="ARBA00004651"/>
    </source>
</evidence>
<comment type="caution">
    <text evidence="9">The sequence shown here is derived from an EMBL/GenBank/DDBJ whole genome shotgun (WGS) entry which is preliminary data.</text>
</comment>
<dbReference type="Pfam" id="PF09721">
    <property type="entry name" value="Exosortase_EpsH"/>
    <property type="match status" value="1"/>
</dbReference>
<dbReference type="GO" id="GO:0006508">
    <property type="term" value="P:proteolysis"/>
    <property type="evidence" value="ECO:0007669"/>
    <property type="project" value="UniProtKB-KW"/>
</dbReference>
<evidence type="ECO:0000313" key="10">
    <source>
        <dbReference type="Proteomes" id="UP000293162"/>
    </source>
</evidence>
<name>A0A4Q5LW16_9BACT</name>
<evidence type="ECO:0000256" key="6">
    <source>
        <dbReference type="ARBA" id="ARBA00022989"/>
    </source>
</evidence>
<reference evidence="9 10" key="1">
    <citation type="submission" date="2019-02" db="EMBL/GenBank/DDBJ databases">
        <title>Bacterial novel species Emticicia sp. 17J42-9 isolated from soil.</title>
        <authorList>
            <person name="Jung H.-Y."/>
        </authorList>
    </citation>
    <scope>NUCLEOTIDE SEQUENCE [LARGE SCALE GENOMIC DNA]</scope>
    <source>
        <strain evidence="9 10">17J42-9</strain>
    </source>
</reference>
<evidence type="ECO:0000256" key="3">
    <source>
        <dbReference type="ARBA" id="ARBA00022670"/>
    </source>
</evidence>
<dbReference type="InterPro" id="IPR031006">
    <property type="entry name" value="Exosort_XrtN"/>
</dbReference>
<protein>
    <submittedName>
        <fullName evidence="9">Exosortase N</fullName>
        <ecNumber evidence="9">3.4.22.-</ecNumber>
    </submittedName>
</protein>
<feature type="transmembrane region" description="Helical" evidence="8">
    <location>
        <begin position="100"/>
        <end position="116"/>
    </location>
</feature>
<keyword evidence="3" id="KW-0645">Protease</keyword>
<evidence type="ECO:0000313" key="9">
    <source>
        <dbReference type="EMBL" id="RYU93683.1"/>
    </source>
</evidence>
<dbReference type="EMBL" id="SEWF01000039">
    <property type="protein sequence ID" value="RYU93683.1"/>
    <property type="molecule type" value="Genomic_DNA"/>
</dbReference>
<keyword evidence="7 8" id="KW-0472">Membrane</keyword>
<keyword evidence="4 8" id="KW-0812">Transmembrane</keyword>
<evidence type="ECO:0000256" key="2">
    <source>
        <dbReference type="ARBA" id="ARBA00022475"/>
    </source>
</evidence>
<keyword evidence="6 8" id="KW-1133">Transmembrane helix</keyword>
<feature type="transmembrane region" description="Helical" evidence="8">
    <location>
        <begin position="231"/>
        <end position="253"/>
    </location>
</feature>
<dbReference type="AlphaFoldDB" id="A0A4Q5LW16"/>
<evidence type="ECO:0000256" key="4">
    <source>
        <dbReference type="ARBA" id="ARBA00022692"/>
    </source>
</evidence>
<dbReference type="GO" id="GO:0008233">
    <property type="term" value="F:peptidase activity"/>
    <property type="evidence" value="ECO:0007669"/>
    <property type="project" value="UniProtKB-KW"/>
</dbReference>
<evidence type="ECO:0000256" key="7">
    <source>
        <dbReference type="ARBA" id="ARBA00023136"/>
    </source>
</evidence>
<dbReference type="Proteomes" id="UP000293162">
    <property type="component" value="Unassembled WGS sequence"/>
</dbReference>
<feature type="transmembrane region" description="Helical" evidence="8">
    <location>
        <begin position="62"/>
        <end position="88"/>
    </location>
</feature>
<dbReference type="RefSeq" id="WP_130023186.1">
    <property type="nucleotide sequence ID" value="NZ_SEWF01000039.1"/>
</dbReference>
<dbReference type="NCBIfam" id="TIGR04178">
    <property type="entry name" value="exo_archaeo"/>
    <property type="match status" value="1"/>
</dbReference>
<dbReference type="InterPro" id="IPR026392">
    <property type="entry name" value="Exo/Archaeosortase_dom"/>
</dbReference>
<evidence type="ECO:0000256" key="5">
    <source>
        <dbReference type="ARBA" id="ARBA00022801"/>
    </source>
</evidence>
<sequence length="431" mass="49370">MFKATSYPKVIFLMAYIALFICISYKGYFLGDSVFILGAGILVYVLKAGTPGNKSMRFLIPTLLLTIVSFYVPTFSIRYLLLIVALLFCFETLFGKLSELAFLVLLLMSPLFRYVAESFTFPIRIWLSEISGQILSFLHFPVEINGNMIVLNGNDFLVDAACTGLQMLGLSFLMCIFLLAYYQDIYQKKLTFGWQLLALTITFLLNILSNLCRILLLVIFRITPDNFLHDVLGICCLLIYVWLPMVGIIRQIALKQVTESVEPKIEETGLRQWIMNGLFLSVTAYLILSFTGSTKAQEQIITEKHEKANYQAKVLNTGITQMKSDKALVYLKPIPDFYSGEHSPIFCWKGSGYTFEKIKEEIVQSYPIYTGVLTTKNDKLYTAWWFTNGEVITNSQLEWRWRVLKGEHKFKLINVTADSEHELKKVIAEWL</sequence>
<dbReference type="NCBIfam" id="TIGR04476">
    <property type="entry name" value="exosort_XrtN"/>
    <property type="match status" value="1"/>
</dbReference>